<keyword evidence="1" id="KW-0812">Transmembrane</keyword>
<protein>
    <submittedName>
        <fullName evidence="3">Uncharacterized protein</fullName>
    </submittedName>
</protein>
<dbReference type="OrthoDB" id="770781at2759"/>
<gene>
    <name evidence="3" type="ORF">HannXRQ_Chr11g0329721</name>
    <name evidence="2" type="ORF">HanXRQr2_Chr11g0487921</name>
</gene>
<reference evidence="2" key="3">
    <citation type="submission" date="2020-06" db="EMBL/GenBank/DDBJ databases">
        <title>Helianthus annuus Genome sequencing and assembly Release 2.</title>
        <authorList>
            <person name="Gouzy J."/>
            <person name="Langlade N."/>
            <person name="Munos S."/>
        </authorList>
    </citation>
    <scope>NUCLEOTIDE SEQUENCE</scope>
    <source>
        <tissue evidence="2">Leaves</tissue>
    </source>
</reference>
<dbReference type="InParanoid" id="A0A251T8D0"/>
<sequence>MDEFDTKRSNYVNLHETPPNIVDEGWWKSYGTSISLGFLATAIFISMFIIMAIIEYFFKSNASFHFTVQPTRHPPADPRPMHKLLDSQPHVQMGNTSDLSVLMPGQKYPTYIAHPTPLLPCSREGVYWPSHY</sequence>
<dbReference type="FunCoup" id="A0A251T8D0">
    <property type="interactions" value="273"/>
</dbReference>
<dbReference type="PANTHER" id="PTHR33728">
    <property type="entry name" value="CTTNBP 2 AMINO-TERMINAL-LIKE PROTEIN"/>
    <property type="match status" value="1"/>
</dbReference>
<evidence type="ECO:0000313" key="2">
    <source>
        <dbReference type="EMBL" id="KAF5781788.1"/>
    </source>
</evidence>
<feature type="transmembrane region" description="Helical" evidence="1">
    <location>
        <begin position="34"/>
        <end position="58"/>
    </location>
</feature>
<evidence type="ECO:0000313" key="3">
    <source>
        <dbReference type="EMBL" id="OTG07375.1"/>
    </source>
</evidence>
<reference evidence="3" key="2">
    <citation type="submission" date="2017-02" db="EMBL/GenBank/DDBJ databases">
        <title>Sunflower complete genome.</title>
        <authorList>
            <person name="Langlade N."/>
            <person name="Munos S."/>
        </authorList>
    </citation>
    <scope>NUCLEOTIDE SEQUENCE [LARGE SCALE GENOMIC DNA]</scope>
    <source>
        <tissue evidence="3">Leaves</tissue>
    </source>
</reference>
<evidence type="ECO:0000256" key="1">
    <source>
        <dbReference type="SAM" id="Phobius"/>
    </source>
</evidence>
<reference evidence="2 4" key="1">
    <citation type="journal article" date="2017" name="Nature">
        <title>The sunflower genome provides insights into oil metabolism, flowering and Asterid evolution.</title>
        <authorList>
            <person name="Badouin H."/>
            <person name="Gouzy J."/>
            <person name="Grassa C.J."/>
            <person name="Murat F."/>
            <person name="Staton S.E."/>
            <person name="Cottret L."/>
            <person name="Lelandais-Briere C."/>
            <person name="Owens G.L."/>
            <person name="Carrere S."/>
            <person name="Mayjonade B."/>
            <person name="Legrand L."/>
            <person name="Gill N."/>
            <person name="Kane N.C."/>
            <person name="Bowers J.E."/>
            <person name="Hubner S."/>
            <person name="Bellec A."/>
            <person name="Berard A."/>
            <person name="Berges H."/>
            <person name="Blanchet N."/>
            <person name="Boniface M.C."/>
            <person name="Brunel D."/>
            <person name="Catrice O."/>
            <person name="Chaidir N."/>
            <person name="Claudel C."/>
            <person name="Donnadieu C."/>
            <person name="Faraut T."/>
            <person name="Fievet G."/>
            <person name="Helmstetter N."/>
            <person name="King M."/>
            <person name="Knapp S.J."/>
            <person name="Lai Z."/>
            <person name="Le Paslier M.C."/>
            <person name="Lippi Y."/>
            <person name="Lorenzon L."/>
            <person name="Mandel J.R."/>
            <person name="Marage G."/>
            <person name="Marchand G."/>
            <person name="Marquand E."/>
            <person name="Bret-Mestries E."/>
            <person name="Morien E."/>
            <person name="Nambeesan S."/>
            <person name="Nguyen T."/>
            <person name="Pegot-Espagnet P."/>
            <person name="Pouilly N."/>
            <person name="Raftis F."/>
            <person name="Sallet E."/>
            <person name="Schiex T."/>
            <person name="Thomas J."/>
            <person name="Vandecasteele C."/>
            <person name="Vares D."/>
            <person name="Vear F."/>
            <person name="Vautrin S."/>
            <person name="Crespi M."/>
            <person name="Mangin B."/>
            <person name="Burke J.M."/>
            <person name="Salse J."/>
            <person name="Munos S."/>
            <person name="Vincourt P."/>
            <person name="Rieseberg L.H."/>
            <person name="Langlade N.B."/>
        </authorList>
    </citation>
    <scope>NUCLEOTIDE SEQUENCE [LARGE SCALE GENOMIC DNA]</scope>
    <source>
        <strain evidence="4">cv. SF193</strain>
        <tissue evidence="2">Leaves</tissue>
    </source>
</reference>
<dbReference type="Gramene" id="mRNA:HanXRQr2_Chr11g0487921">
    <property type="protein sequence ID" value="mRNA:HanXRQr2_Chr11g0487921"/>
    <property type="gene ID" value="HanXRQr2_Chr11g0487921"/>
</dbReference>
<dbReference type="PANTHER" id="PTHR33728:SF10">
    <property type="entry name" value="COPPER TRANSPORTER"/>
    <property type="match status" value="1"/>
</dbReference>
<dbReference type="Proteomes" id="UP000215914">
    <property type="component" value="Chromosome 11"/>
</dbReference>
<dbReference type="OMA" id="GIRWPSH"/>
<keyword evidence="1" id="KW-1133">Transmembrane helix</keyword>
<name>A0A251T8D0_HELAN</name>
<dbReference type="AlphaFoldDB" id="A0A251T8D0"/>
<accession>A0A251T8D0</accession>
<dbReference type="EMBL" id="CM007900">
    <property type="protein sequence ID" value="OTG07375.1"/>
    <property type="molecule type" value="Genomic_DNA"/>
</dbReference>
<dbReference type="EMBL" id="MNCJ02000326">
    <property type="protein sequence ID" value="KAF5781788.1"/>
    <property type="molecule type" value="Genomic_DNA"/>
</dbReference>
<organism evidence="3 4">
    <name type="scientific">Helianthus annuus</name>
    <name type="common">Common sunflower</name>
    <dbReference type="NCBI Taxonomy" id="4232"/>
    <lineage>
        <taxon>Eukaryota</taxon>
        <taxon>Viridiplantae</taxon>
        <taxon>Streptophyta</taxon>
        <taxon>Embryophyta</taxon>
        <taxon>Tracheophyta</taxon>
        <taxon>Spermatophyta</taxon>
        <taxon>Magnoliopsida</taxon>
        <taxon>eudicotyledons</taxon>
        <taxon>Gunneridae</taxon>
        <taxon>Pentapetalae</taxon>
        <taxon>asterids</taxon>
        <taxon>campanulids</taxon>
        <taxon>Asterales</taxon>
        <taxon>Asteraceae</taxon>
        <taxon>Asteroideae</taxon>
        <taxon>Heliantheae alliance</taxon>
        <taxon>Heliantheae</taxon>
        <taxon>Helianthus</taxon>
    </lineage>
</organism>
<keyword evidence="1" id="KW-0472">Membrane</keyword>
<proteinExistence type="predicted"/>
<keyword evidence="4" id="KW-1185">Reference proteome</keyword>
<evidence type="ECO:0000313" key="4">
    <source>
        <dbReference type="Proteomes" id="UP000215914"/>
    </source>
</evidence>